<evidence type="ECO:0000313" key="3">
    <source>
        <dbReference type="EMBL" id="VEU40648.1"/>
    </source>
</evidence>
<evidence type="ECO:0000256" key="1">
    <source>
        <dbReference type="SAM" id="MobiDB-lite"/>
    </source>
</evidence>
<dbReference type="AlphaFoldDB" id="A0A448ZF40"/>
<dbReference type="Proteomes" id="UP000291116">
    <property type="component" value="Unassembled WGS sequence"/>
</dbReference>
<feature type="compositionally biased region" description="Acidic residues" evidence="1">
    <location>
        <begin position="58"/>
        <end position="70"/>
    </location>
</feature>
<dbReference type="Gene3D" id="3.30.900.10">
    <property type="entry name" value="HORMA domain"/>
    <property type="match status" value="1"/>
</dbReference>
<proteinExistence type="predicted"/>
<organism evidence="3 4">
    <name type="scientific">Pseudo-nitzschia multistriata</name>
    <dbReference type="NCBI Taxonomy" id="183589"/>
    <lineage>
        <taxon>Eukaryota</taxon>
        <taxon>Sar</taxon>
        <taxon>Stramenopiles</taxon>
        <taxon>Ochrophyta</taxon>
        <taxon>Bacillariophyta</taxon>
        <taxon>Bacillariophyceae</taxon>
        <taxon>Bacillariophycidae</taxon>
        <taxon>Bacillariales</taxon>
        <taxon>Bacillariaceae</taxon>
        <taxon>Pseudo-nitzschia</taxon>
    </lineage>
</organism>
<feature type="compositionally biased region" description="Basic and acidic residues" evidence="1">
    <location>
        <begin position="35"/>
        <end position="54"/>
    </location>
</feature>
<keyword evidence="4" id="KW-1185">Reference proteome</keyword>
<dbReference type="SUPFAM" id="SSF56019">
    <property type="entry name" value="The spindle assembly checkpoint protein mad2"/>
    <property type="match status" value="1"/>
</dbReference>
<evidence type="ECO:0000313" key="4">
    <source>
        <dbReference type="Proteomes" id="UP000291116"/>
    </source>
</evidence>
<dbReference type="OrthoDB" id="21254at2759"/>
<dbReference type="InterPro" id="IPR036570">
    <property type="entry name" value="HORMA_dom_sf"/>
</dbReference>
<dbReference type="InterPro" id="IPR045091">
    <property type="entry name" value="Mad2-like"/>
</dbReference>
<feature type="domain" description="HORMA" evidence="2">
    <location>
        <begin position="106"/>
        <end position="301"/>
    </location>
</feature>
<reference evidence="3 4" key="1">
    <citation type="submission" date="2019-01" db="EMBL/GenBank/DDBJ databases">
        <authorList>
            <person name="Ferrante I. M."/>
        </authorList>
    </citation>
    <scope>NUCLEOTIDE SEQUENCE [LARGE SCALE GENOMIC DNA]</scope>
    <source>
        <strain evidence="3 4">B856</strain>
    </source>
</reference>
<dbReference type="PANTHER" id="PTHR11842:SF10">
    <property type="entry name" value="MITOTIC SPINDLE ASSEMBLY CHECKPOINT PROTEIN MAD2B"/>
    <property type="match status" value="1"/>
</dbReference>
<dbReference type="Pfam" id="PF02301">
    <property type="entry name" value="HORMA"/>
    <property type="match status" value="1"/>
</dbReference>
<name>A0A448ZF40_9STRA</name>
<evidence type="ECO:0000259" key="2">
    <source>
        <dbReference type="Pfam" id="PF02301"/>
    </source>
</evidence>
<dbReference type="GO" id="GO:0016035">
    <property type="term" value="C:zeta DNA polymerase complex"/>
    <property type="evidence" value="ECO:0007669"/>
    <property type="project" value="TreeGrafter"/>
</dbReference>
<dbReference type="InterPro" id="IPR003511">
    <property type="entry name" value="HORMA_dom"/>
</dbReference>
<protein>
    <recommendedName>
        <fullName evidence="2">HORMA domain-containing protein</fullName>
    </recommendedName>
</protein>
<sequence length="360" mass="41444">MEGNENPNDVRKDEELNWYFETNNEIIRDEIEDNNENKDHTGRGRDVDGWREIIEENNVGDDASEEDYESDERHGNYEMGINDQIGEDESEEKRVHDELRLAVSALWKTGLEIFIHQLLYHRRVYPKDTFSSARFAGVACKINRNPRVLVYISEALRSILPSLFDEEKGIILNEGHGQHRRRSKELQVEIYDREKGITHEQYSLFFSHEGLEDRDADVTSAALSHSFSLPLTLDNERSDLANSIMGEVEKDLRDLVCSTARLEGLRFCAWDDSVSFKVLLVMNTTANVMKPTIASDSVLDETKWFRRTETKTLSDNQRNTRVICNLANSACQFSYKVVKNQGRQQQTGNKSESSIKGRQA</sequence>
<accession>A0A448ZF40</accession>
<dbReference type="PANTHER" id="PTHR11842">
    <property type="entry name" value="MITOTIC SPINDLE ASSEMBLY CHECKPOINT PROTEIN MAD2"/>
    <property type="match status" value="1"/>
</dbReference>
<feature type="region of interest" description="Disordered" evidence="1">
    <location>
        <begin position="30"/>
        <end position="79"/>
    </location>
</feature>
<gene>
    <name evidence="3" type="ORF">PSNMU_V1.4_AUG-EV-PASAV3_0075400</name>
</gene>
<dbReference type="EMBL" id="CAACVS010000294">
    <property type="protein sequence ID" value="VEU40648.1"/>
    <property type="molecule type" value="Genomic_DNA"/>
</dbReference>